<name>A0ABC8B2J4_9NOCA</name>
<dbReference type="RefSeq" id="WP_071344483.1">
    <property type="nucleotide sequence ID" value="NZ_CP017839.1"/>
</dbReference>
<keyword evidence="2" id="KW-0732">Signal</keyword>
<feature type="signal peptide" evidence="2">
    <location>
        <begin position="1"/>
        <end position="19"/>
    </location>
</feature>
<dbReference type="EMBL" id="CP017839">
    <property type="protein sequence ID" value="APB00664.1"/>
    <property type="molecule type" value="Genomic_DNA"/>
</dbReference>
<evidence type="ECO:0008006" key="5">
    <source>
        <dbReference type="Google" id="ProtNLM"/>
    </source>
</evidence>
<gene>
    <name evidence="3" type="ORF">NS506_06633</name>
</gene>
<proteinExistence type="predicted"/>
<feature type="compositionally biased region" description="Polar residues" evidence="1">
    <location>
        <begin position="21"/>
        <end position="37"/>
    </location>
</feature>
<organism evidence="3 4">
    <name type="scientific">Nocardia seriolae</name>
    <dbReference type="NCBI Taxonomy" id="37332"/>
    <lineage>
        <taxon>Bacteria</taxon>
        <taxon>Bacillati</taxon>
        <taxon>Actinomycetota</taxon>
        <taxon>Actinomycetes</taxon>
        <taxon>Mycobacteriales</taxon>
        <taxon>Nocardiaceae</taxon>
        <taxon>Nocardia</taxon>
    </lineage>
</organism>
<feature type="chain" id="PRO_5044811962" description="Secreted protein" evidence="2">
    <location>
        <begin position="20"/>
        <end position="138"/>
    </location>
</feature>
<accession>A0ABC8B2J4</accession>
<sequence length="138" mass="13711">MAPLAGAAAVVLMAGPAAAESLSSGTASDHSNSTGTVSGRGLTGDSATGGDRSDGNSSGGILTQGNDPTGVHAGDPFGYYHSDMNPVLQNQHPRTPEPATEPADQPLNTRADNPATWTPTGSDDGAAYTVCPPLASFC</sequence>
<dbReference type="Proteomes" id="UP000180166">
    <property type="component" value="Chromosome"/>
</dbReference>
<evidence type="ECO:0000256" key="1">
    <source>
        <dbReference type="SAM" id="MobiDB-lite"/>
    </source>
</evidence>
<feature type="compositionally biased region" description="Polar residues" evidence="1">
    <location>
        <begin position="106"/>
        <end position="121"/>
    </location>
</feature>
<evidence type="ECO:0000313" key="3">
    <source>
        <dbReference type="EMBL" id="APB00664.1"/>
    </source>
</evidence>
<reference evidence="3 4" key="1">
    <citation type="submission" date="2016-10" db="EMBL/GenBank/DDBJ databases">
        <title>Genome sequence of Nocardia seriolae strain EM150506, isolated from Anguila japonica.</title>
        <authorList>
            <person name="Han H.-J."/>
        </authorList>
    </citation>
    <scope>NUCLEOTIDE SEQUENCE [LARGE SCALE GENOMIC DNA]</scope>
    <source>
        <strain evidence="3 4">EM150506</strain>
    </source>
</reference>
<feature type="region of interest" description="Disordered" evidence="1">
    <location>
        <begin position="18"/>
        <end position="126"/>
    </location>
</feature>
<dbReference type="AlphaFoldDB" id="A0ABC8B2J4"/>
<protein>
    <recommendedName>
        <fullName evidence="5">Secreted protein</fullName>
    </recommendedName>
</protein>
<evidence type="ECO:0000313" key="4">
    <source>
        <dbReference type="Proteomes" id="UP000180166"/>
    </source>
</evidence>
<evidence type="ECO:0000256" key="2">
    <source>
        <dbReference type="SAM" id="SignalP"/>
    </source>
</evidence>
<dbReference type="KEGG" id="nsr:NS506_06633"/>